<reference evidence="2 3" key="1">
    <citation type="submission" date="2013-05" db="EMBL/GenBank/DDBJ databases">
        <title>Genome assembly of Acinetobacter junii MTCC 11364.</title>
        <authorList>
            <person name="Khatri I."/>
            <person name="Singh N.K."/>
            <person name="Subramanian S."/>
            <person name="Mayilraj S."/>
        </authorList>
    </citation>
    <scope>NUCLEOTIDE SEQUENCE [LARGE SCALE GENOMIC DNA]</scope>
    <source>
        <strain evidence="2 3">MTCC 11364</strain>
    </source>
</reference>
<dbReference type="AlphaFoldDB" id="S7Y294"/>
<dbReference type="InterPro" id="IPR014543">
    <property type="entry name" value="UCP028291"/>
</dbReference>
<comment type="caution">
    <text evidence="2">The sequence shown here is derived from an EMBL/GenBank/DDBJ whole genome shotgun (WGS) entry which is preliminary data.</text>
</comment>
<dbReference type="EMBL" id="ASYZ01000151">
    <property type="protein sequence ID" value="EPR82128.1"/>
    <property type="molecule type" value="Genomic_DNA"/>
</dbReference>
<evidence type="ECO:0008006" key="4">
    <source>
        <dbReference type="Google" id="ProtNLM"/>
    </source>
</evidence>
<evidence type="ECO:0000313" key="3">
    <source>
        <dbReference type="Proteomes" id="UP000018420"/>
    </source>
</evidence>
<evidence type="ECO:0000256" key="1">
    <source>
        <dbReference type="SAM" id="Coils"/>
    </source>
</evidence>
<gene>
    <name evidence="2" type="ORF">L292_0846</name>
</gene>
<keyword evidence="1" id="KW-0175">Coiled coil</keyword>
<evidence type="ECO:0000313" key="2">
    <source>
        <dbReference type="EMBL" id="EPR82128.1"/>
    </source>
</evidence>
<protein>
    <recommendedName>
        <fullName evidence="4">DUF2218 domain-containing protein</fullName>
    </recommendedName>
</protein>
<dbReference type="Pfam" id="PF09981">
    <property type="entry name" value="DUF2218"/>
    <property type="match status" value="1"/>
</dbReference>
<proteinExistence type="predicted"/>
<dbReference type="Gene3D" id="3.30.310.50">
    <property type="entry name" value="Alpha-D-phosphohexomutase, C-terminal domain"/>
    <property type="match status" value="1"/>
</dbReference>
<sequence length="93" mass="11028">MMKSTTQIETVEGKRIAKRLLNHWKHKFEVEETEIYSKILMPTATVTLTAQQQHLEVIIENQQDDVERLEQVVIDHLNRMAQQEFAANWTHQE</sequence>
<accession>S7Y294</accession>
<feature type="coiled-coil region" evidence="1">
    <location>
        <begin position="52"/>
        <end position="79"/>
    </location>
</feature>
<dbReference type="eggNOG" id="COG3553">
    <property type="taxonomic scope" value="Bacteria"/>
</dbReference>
<dbReference type="Proteomes" id="UP000018420">
    <property type="component" value="Unassembled WGS sequence"/>
</dbReference>
<name>S7Y294_ACIJU</name>
<dbReference type="PATRIC" id="fig|1330047.3.peg.2662"/>
<organism evidence="2 3">
    <name type="scientific">Acinetobacter junii CIP 107470 = MTCC 11364</name>
    <dbReference type="NCBI Taxonomy" id="1217666"/>
    <lineage>
        <taxon>Bacteria</taxon>
        <taxon>Pseudomonadati</taxon>
        <taxon>Pseudomonadota</taxon>
        <taxon>Gammaproteobacteria</taxon>
        <taxon>Moraxellales</taxon>
        <taxon>Moraxellaceae</taxon>
        <taxon>Acinetobacter</taxon>
    </lineage>
</organism>